<protein>
    <submittedName>
        <fullName evidence="1">Cytosine permease</fullName>
    </submittedName>
</protein>
<evidence type="ECO:0000313" key="1">
    <source>
        <dbReference type="EMBL" id="GMQ61419.1"/>
    </source>
</evidence>
<gene>
    <name evidence="1" type="ORF">AN2V17_06480</name>
</gene>
<comment type="caution">
    <text evidence="1">The sequence shown here is derived from an EMBL/GenBank/DDBJ whole genome shotgun (WGS) entry which is preliminary data.</text>
</comment>
<dbReference type="EMBL" id="BTPU01000009">
    <property type="protein sequence ID" value="GMQ61419.1"/>
    <property type="molecule type" value="Genomic_DNA"/>
</dbReference>
<organism evidence="1 2">
    <name type="scientific">Vallitalea maricola</name>
    <dbReference type="NCBI Taxonomy" id="3074433"/>
    <lineage>
        <taxon>Bacteria</taxon>
        <taxon>Bacillati</taxon>
        <taxon>Bacillota</taxon>
        <taxon>Clostridia</taxon>
        <taxon>Lachnospirales</taxon>
        <taxon>Vallitaleaceae</taxon>
        <taxon>Vallitalea</taxon>
    </lineage>
</organism>
<dbReference type="Proteomes" id="UP001374599">
    <property type="component" value="Unassembled WGS sequence"/>
</dbReference>
<keyword evidence="2" id="KW-1185">Reference proteome</keyword>
<sequence length="432" mass="45068">MNEKSTGFEVKQEQRQSWQSIAIVWIGSMICVPCLMVGGLLGNGLSLGGVVLAILIGYGIICFYMSFMGMQGCDTGLPTAVMAAGALGEKGAKYVISSVLAIACIGWFGIQSAVCGASFSSMLASMIGIQIPVWISSIVWGTIMLVTACYGFKGLKWLNYLAVPLLLIVCGYGVWAAMVQFDGAAVIADYTPATPIPLMSGISLVVATFAVGGAISSDYCRFAKSRKDVIKSSILGVLPAGLIMLLIGALMSIVTGQYDISTVLTTVGVPAIGLVALVLATWTTNITNAYSGGLSLSNLLGFDESKFKITTAVAGGVGTLLAVIGVLNQLTSFLSLLSALVPALVGTLIADYWIIGRGKKENFKIREGVSAKGMISFVAGALIACITGGTFAAFPTLITALPILDIPFFIGPLNGILVAMFVYIMLKLLPEK</sequence>
<proteinExistence type="predicted"/>
<name>A0ACB5UFV9_9FIRM</name>
<evidence type="ECO:0000313" key="2">
    <source>
        <dbReference type="Proteomes" id="UP001374599"/>
    </source>
</evidence>
<reference evidence="1" key="1">
    <citation type="submission" date="2023-09" db="EMBL/GenBank/DDBJ databases">
        <title>Vallitalea sediminicola and Vallitalea maricola sp. nov., anaerobic bacteria isolated from marine sediment.</title>
        <authorList>
            <person name="Hirano S."/>
            <person name="Maeda A."/>
            <person name="Terahara T."/>
            <person name="Mori K."/>
            <person name="Hamada M."/>
            <person name="Matsumoto R."/>
            <person name="Kobayashi T."/>
        </authorList>
    </citation>
    <scope>NUCLEOTIDE SEQUENCE</scope>
    <source>
        <strain evidence="1">AN17-2</strain>
    </source>
</reference>
<accession>A0ACB5UFV9</accession>